<dbReference type="Proteomes" id="UP000606044">
    <property type="component" value="Unassembled WGS sequence"/>
</dbReference>
<organism evidence="9 10">
    <name type="scientific">Azorhizobium oxalatiphilum</name>
    <dbReference type="NCBI Taxonomy" id="980631"/>
    <lineage>
        <taxon>Bacteria</taxon>
        <taxon>Pseudomonadati</taxon>
        <taxon>Pseudomonadota</taxon>
        <taxon>Alphaproteobacteria</taxon>
        <taxon>Hyphomicrobiales</taxon>
        <taxon>Xanthobacteraceae</taxon>
        <taxon>Azorhizobium</taxon>
    </lineage>
</organism>
<evidence type="ECO:0008006" key="11">
    <source>
        <dbReference type="Google" id="ProtNLM"/>
    </source>
</evidence>
<dbReference type="InterPro" id="IPR036390">
    <property type="entry name" value="WH_DNA-bd_sf"/>
</dbReference>
<protein>
    <recommendedName>
        <fullName evidence="11">Response regulator</fullName>
    </recommendedName>
</protein>
<dbReference type="InterPro" id="IPR036388">
    <property type="entry name" value="WH-like_DNA-bd_sf"/>
</dbReference>
<dbReference type="Pfam" id="PF00072">
    <property type="entry name" value="Response_reg"/>
    <property type="match status" value="1"/>
</dbReference>
<keyword evidence="2" id="KW-0902">Two-component regulatory system</keyword>
<comment type="caution">
    <text evidence="9">The sequence shown here is derived from an EMBL/GenBank/DDBJ whole genome shotgun (WGS) entry which is preliminary data.</text>
</comment>
<keyword evidence="5" id="KW-0804">Transcription</keyword>
<dbReference type="SMART" id="SM00347">
    <property type="entry name" value="HTH_MARR"/>
    <property type="match status" value="1"/>
</dbReference>
<feature type="domain" description="Response regulatory" evidence="7">
    <location>
        <begin position="10"/>
        <end position="127"/>
    </location>
</feature>
<feature type="domain" description="HTH marR-type" evidence="8">
    <location>
        <begin position="150"/>
        <end position="263"/>
    </location>
</feature>
<dbReference type="InterPro" id="IPR039420">
    <property type="entry name" value="WalR-like"/>
</dbReference>
<dbReference type="GO" id="GO:0000156">
    <property type="term" value="F:phosphorelay response regulator activity"/>
    <property type="evidence" value="ECO:0007669"/>
    <property type="project" value="TreeGrafter"/>
</dbReference>
<dbReference type="GO" id="GO:0000976">
    <property type="term" value="F:transcription cis-regulatory region binding"/>
    <property type="evidence" value="ECO:0007669"/>
    <property type="project" value="TreeGrafter"/>
</dbReference>
<name>A0A917F2Y6_9HYPH</name>
<keyword evidence="1 6" id="KW-0597">Phosphoprotein</keyword>
<dbReference type="SMART" id="SM00448">
    <property type="entry name" value="REC"/>
    <property type="match status" value="1"/>
</dbReference>
<evidence type="ECO:0000313" key="10">
    <source>
        <dbReference type="Proteomes" id="UP000606044"/>
    </source>
</evidence>
<dbReference type="InterPro" id="IPR011006">
    <property type="entry name" value="CheY-like_superfamily"/>
</dbReference>
<dbReference type="SUPFAM" id="SSF52172">
    <property type="entry name" value="CheY-like"/>
    <property type="match status" value="1"/>
</dbReference>
<accession>A0A917F2Y6</accession>
<dbReference type="Pfam" id="PF12802">
    <property type="entry name" value="MarR_2"/>
    <property type="match status" value="1"/>
</dbReference>
<dbReference type="PROSITE" id="PS50995">
    <property type="entry name" value="HTH_MARR_2"/>
    <property type="match status" value="1"/>
</dbReference>
<evidence type="ECO:0000256" key="6">
    <source>
        <dbReference type="PROSITE-ProRule" id="PRU00169"/>
    </source>
</evidence>
<dbReference type="EMBL" id="BMCT01000001">
    <property type="protein sequence ID" value="GGF47598.1"/>
    <property type="molecule type" value="Genomic_DNA"/>
</dbReference>
<dbReference type="PANTHER" id="PTHR48111:SF1">
    <property type="entry name" value="TWO-COMPONENT RESPONSE REGULATOR ORR33"/>
    <property type="match status" value="1"/>
</dbReference>
<evidence type="ECO:0000256" key="2">
    <source>
        <dbReference type="ARBA" id="ARBA00023012"/>
    </source>
</evidence>
<evidence type="ECO:0000256" key="4">
    <source>
        <dbReference type="ARBA" id="ARBA00023125"/>
    </source>
</evidence>
<evidence type="ECO:0000313" key="9">
    <source>
        <dbReference type="EMBL" id="GGF47598.1"/>
    </source>
</evidence>
<dbReference type="GO" id="GO:0005829">
    <property type="term" value="C:cytosol"/>
    <property type="evidence" value="ECO:0007669"/>
    <property type="project" value="TreeGrafter"/>
</dbReference>
<dbReference type="RefSeq" id="WP_188574854.1">
    <property type="nucleotide sequence ID" value="NZ_BMCT01000001.1"/>
</dbReference>
<proteinExistence type="predicted"/>
<evidence type="ECO:0000259" key="8">
    <source>
        <dbReference type="PROSITE" id="PS50995"/>
    </source>
</evidence>
<dbReference type="PANTHER" id="PTHR48111">
    <property type="entry name" value="REGULATOR OF RPOS"/>
    <property type="match status" value="1"/>
</dbReference>
<reference evidence="9" key="1">
    <citation type="journal article" date="2014" name="Int. J. Syst. Evol. Microbiol.">
        <title>Complete genome sequence of Corynebacterium casei LMG S-19264T (=DSM 44701T), isolated from a smear-ripened cheese.</title>
        <authorList>
            <consortium name="US DOE Joint Genome Institute (JGI-PGF)"/>
            <person name="Walter F."/>
            <person name="Albersmeier A."/>
            <person name="Kalinowski J."/>
            <person name="Ruckert C."/>
        </authorList>
    </citation>
    <scope>NUCLEOTIDE SEQUENCE</scope>
    <source>
        <strain evidence="9">CCM 7897</strain>
    </source>
</reference>
<dbReference type="AlphaFoldDB" id="A0A917F2Y6"/>
<dbReference type="Gene3D" id="1.10.10.10">
    <property type="entry name" value="Winged helix-like DNA-binding domain superfamily/Winged helix DNA-binding domain"/>
    <property type="match status" value="1"/>
</dbReference>
<dbReference type="PROSITE" id="PS50110">
    <property type="entry name" value="RESPONSE_REGULATORY"/>
    <property type="match status" value="1"/>
</dbReference>
<dbReference type="InterPro" id="IPR000835">
    <property type="entry name" value="HTH_MarR-typ"/>
</dbReference>
<evidence type="ECO:0000259" key="7">
    <source>
        <dbReference type="PROSITE" id="PS50110"/>
    </source>
</evidence>
<dbReference type="SUPFAM" id="SSF46785">
    <property type="entry name" value="Winged helix' DNA-binding domain"/>
    <property type="match status" value="1"/>
</dbReference>
<dbReference type="GO" id="GO:0032993">
    <property type="term" value="C:protein-DNA complex"/>
    <property type="evidence" value="ECO:0007669"/>
    <property type="project" value="TreeGrafter"/>
</dbReference>
<sequence>MTGETNNAPRVLLVDDDPDVLIELSEGLAALGLPSLTAETAVEALDIVQRNEDLQVIVTDLQMPRIDGIELLQKLAVRRRQKPMAAIVITGHASLDRAVGALRLHAVDFLQKPLSAEEVAHAINRALSLVEDETAAASNGSAPATLTTARPNYLKALVSARADRDSIFQAGLFSDPAWDMLLDLAVAEATNRPISVTSLCIASGVPTTTALRRIDDLKEAGLLDRVPDPGDRRRILVKLTSMGRERMEAFVQRQAARLGLKLD</sequence>
<dbReference type="GO" id="GO:0003700">
    <property type="term" value="F:DNA-binding transcription factor activity"/>
    <property type="evidence" value="ECO:0007669"/>
    <property type="project" value="InterPro"/>
</dbReference>
<keyword evidence="3" id="KW-0805">Transcription regulation</keyword>
<reference evidence="9" key="2">
    <citation type="submission" date="2020-09" db="EMBL/GenBank/DDBJ databases">
        <authorList>
            <person name="Sun Q."/>
            <person name="Sedlacek I."/>
        </authorList>
    </citation>
    <scope>NUCLEOTIDE SEQUENCE</scope>
    <source>
        <strain evidence="9">CCM 7897</strain>
    </source>
</reference>
<gene>
    <name evidence="9" type="ORF">GCM10007301_03660</name>
</gene>
<dbReference type="Gene3D" id="3.40.50.2300">
    <property type="match status" value="1"/>
</dbReference>
<keyword evidence="10" id="KW-1185">Reference proteome</keyword>
<keyword evidence="4" id="KW-0238">DNA-binding</keyword>
<dbReference type="InterPro" id="IPR001789">
    <property type="entry name" value="Sig_transdc_resp-reg_receiver"/>
</dbReference>
<feature type="modified residue" description="4-aspartylphosphate" evidence="6">
    <location>
        <position position="60"/>
    </location>
</feature>
<evidence type="ECO:0000256" key="5">
    <source>
        <dbReference type="ARBA" id="ARBA00023163"/>
    </source>
</evidence>
<evidence type="ECO:0000256" key="3">
    <source>
        <dbReference type="ARBA" id="ARBA00023015"/>
    </source>
</evidence>
<evidence type="ECO:0000256" key="1">
    <source>
        <dbReference type="ARBA" id="ARBA00022553"/>
    </source>
</evidence>